<dbReference type="InterPro" id="IPR036691">
    <property type="entry name" value="Endo/exonu/phosph_ase_sf"/>
</dbReference>
<protein>
    <submittedName>
        <fullName evidence="2">Predicted protein</fullName>
    </submittedName>
</protein>
<dbReference type="Pfam" id="PF22669">
    <property type="entry name" value="Exo_endo_phos2"/>
    <property type="match status" value="1"/>
</dbReference>
<dbReference type="AlphaFoldDB" id="D2V818"/>
<dbReference type="SMART" id="SM00128">
    <property type="entry name" value="IPPc"/>
    <property type="match status" value="1"/>
</dbReference>
<dbReference type="Gene3D" id="3.60.10.10">
    <property type="entry name" value="Endonuclease/exonuclease/phosphatase"/>
    <property type="match status" value="1"/>
</dbReference>
<evidence type="ECO:0000259" key="1">
    <source>
        <dbReference type="SMART" id="SM00128"/>
    </source>
</evidence>
<dbReference type="InterPro" id="IPR000300">
    <property type="entry name" value="IPPc"/>
</dbReference>
<dbReference type="EMBL" id="GG738856">
    <property type="protein sequence ID" value="EFC46967.1"/>
    <property type="molecule type" value="Genomic_DNA"/>
</dbReference>
<dbReference type="OrthoDB" id="62798at2759"/>
<feature type="domain" description="Inositol polyphosphate-related phosphatase" evidence="1">
    <location>
        <begin position="1"/>
        <end position="246"/>
    </location>
</feature>
<keyword evidence="3" id="KW-1185">Reference proteome</keyword>
<name>D2V818_NAEGR</name>
<dbReference type="eggNOG" id="KOG0566">
    <property type="taxonomic scope" value="Eukaryota"/>
</dbReference>
<dbReference type="GO" id="GO:0004439">
    <property type="term" value="F:phosphatidylinositol-4,5-bisphosphate 5-phosphatase activity"/>
    <property type="evidence" value="ECO:0007669"/>
    <property type="project" value="TreeGrafter"/>
</dbReference>
<dbReference type="GeneID" id="8850393"/>
<sequence length="246" mass="27732">MGGKKAPKDPKELQDLLIPGKYDLYAIATQETGFPKDVNKFKAYVENCLGDKYIVLTCMTMWEIQLVVLSKKSHFLKISNIQGVQKATGLGKLAANKGGVGISLCFNNTPMLFISAHLAANHGENHEDNDSLNLRNQNAREIIDAMAIGNPTMDIGGQFDYIFFMGDTNYRVQLPYDQAVGLAKNKQYDELLKFDQLRMQQKQGVAFYGFKESAIKFPPTYKYKAGTLEFDTKKKRTPSYTDRILF</sequence>
<dbReference type="SUPFAM" id="SSF56219">
    <property type="entry name" value="DNase I-like"/>
    <property type="match status" value="1"/>
</dbReference>
<accession>D2V818</accession>
<dbReference type="PANTHER" id="PTHR11200">
    <property type="entry name" value="INOSITOL 5-PHOSPHATASE"/>
    <property type="match status" value="1"/>
</dbReference>
<dbReference type="RefSeq" id="XP_002679711.1">
    <property type="nucleotide sequence ID" value="XM_002679665.1"/>
</dbReference>
<dbReference type="VEuPathDB" id="AmoebaDB:NAEGRDRAFT_31833"/>
<evidence type="ECO:0000313" key="2">
    <source>
        <dbReference type="EMBL" id="EFC46967.1"/>
    </source>
</evidence>
<reference evidence="2 3" key="1">
    <citation type="journal article" date="2010" name="Cell">
        <title>The genome of Naegleria gruberi illuminates early eukaryotic versatility.</title>
        <authorList>
            <person name="Fritz-Laylin L.K."/>
            <person name="Prochnik S.E."/>
            <person name="Ginger M.L."/>
            <person name="Dacks J.B."/>
            <person name="Carpenter M.L."/>
            <person name="Field M.C."/>
            <person name="Kuo A."/>
            <person name="Paredez A."/>
            <person name="Chapman J."/>
            <person name="Pham J."/>
            <person name="Shu S."/>
            <person name="Neupane R."/>
            <person name="Cipriano M."/>
            <person name="Mancuso J."/>
            <person name="Tu H."/>
            <person name="Salamov A."/>
            <person name="Lindquist E."/>
            <person name="Shapiro H."/>
            <person name="Lucas S."/>
            <person name="Grigoriev I.V."/>
            <person name="Cande W.Z."/>
            <person name="Fulton C."/>
            <person name="Rokhsar D.S."/>
            <person name="Dawson S.C."/>
        </authorList>
    </citation>
    <scope>NUCLEOTIDE SEQUENCE [LARGE SCALE GENOMIC DNA]</scope>
    <source>
        <strain evidence="2 3">NEG-M</strain>
    </source>
</reference>
<dbReference type="Proteomes" id="UP000006671">
    <property type="component" value="Unassembled WGS sequence"/>
</dbReference>
<dbReference type="STRING" id="5762.D2V818"/>
<evidence type="ECO:0000313" key="3">
    <source>
        <dbReference type="Proteomes" id="UP000006671"/>
    </source>
</evidence>
<proteinExistence type="predicted"/>
<dbReference type="InterPro" id="IPR046985">
    <property type="entry name" value="IP5"/>
</dbReference>
<dbReference type="InParanoid" id="D2V818"/>
<dbReference type="KEGG" id="ngr:NAEGRDRAFT_31833"/>
<dbReference type="OMA" id="VWANNEY"/>
<feature type="non-terminal residue" evidence="2">
    <location>
        <position position="246"/>
    </location>
</feature>
<organism evidence="3">
    <name type="scientific">Naegleria gruberi</name>
    <name type="common">Amoeba</name>
    <dbReference type="NCBI Taxonomy" id="5762"/>
    <lineage>
        <taxon>Eukaryota</taxon>
        <taxon>Discoba</taxon>
        <taxon>Heterolobosea</taxon>
        <taxon>Tetramitia</taxon>
        <taxon>Eutetramitia</taxon>
        <taxon>Vahlkampfiidae</taxon>
        <taxon>Naegleria</taxon>
    </lineage>
</organism>
<dbReference type="GO" id="GO:0046856">
    <property type="term" value="P:phosphatidylinositol dephosphorylation"/>
    <property type="evidence" value="ECO:0007669"/>
    <property type="project" value="InterPro"/>
</dbReference>
<gene>
    <name evidence="2" type="ORF">NAEGRDRAFT_31833</name>
</gene>